<protein>
    <submittedName>
        <fullName evidence="3">Uncharacterized protein</fullName>
    </submittedName>
</protein>
<feature type="signal peptide" evidence="2">
    <location>
        <begin position="1"/>
        <end position="20"/>
    </location>
</feature>
<dbReference type="AlphaFoldDB" id="A0A9Q3WHC1"/>
<evidence type="ECO:0000313" key="3">
    <source>
        <dbReference type="EMBL" id="MCE8536031.1"/>
    </source>
</evidence>
<dbReference type="Proteomes" id="UP000813672">
    <property type="component" value="Unassembled WGS sequence"/>
</dbReference>
<name>A0A9Q3WHC1_9RHOB</name>
<reference evidence="3" key="1">
    <citation type="journal article" date="2021" name="Environ. Microbiol.">
        <title>Cryptic niche differentiation of novel sediment ecotypes of Rugeria pomeroyi correlates with nitrate respiration.</title>
        <authorList>
            <person name="Lin X."/>
            <person name="McNichol J."/>
            <person name="Chu X."/>
            <person name="Qian Y."/>
            <person name="Luo H."/>
        </authorList>
    </citation>
    <scope>NUCLEOTIDE SEQUENCE</scope>
    <source>
        <strain evidence="3">SZCCDBB064</strain>
    </source>
</reference>
<dbReference type="RefSeq" id="WP_234218071.1">
    <property type="nucleotide sequence ID" value="NZ_JAGQAF010000001.1"/>
</dbReference>
<sequence length="392" mass="43503">MLMRRLLVLLLSLLTLPALAQEARWQPLAGFDKVWTKQGATFDGPETGQFIYDALRFGREVPQYEYEFFDMEDLFQRAYRNRAANGVLVNAATGGARILSPTMAEAWLAVRDDPAVVALVPMGFARVAGDTRVVGYRRIDGRDMQSMFFARNLDAILCLNDMARRNAESYDGQVPFLFGLNFKGRATYSYVEGLDMVNLADSSSPQRFLETFTACSDLLQLGRRVIEPRDFSPLGSPRGRIAFDRAASAEIKPTERIVLLYDRFGHMNFVRTRQPTGIYELGRLFSSDGFYDDEPCKYPEKDAYRGRSLSCELWAVTIAAFDGAAIAVRQGDKALFWGDPGRYAPGVLVIRRKAAAEPPQAPTAPAPAPAKAAPVLPLAPAPKLQQRALPAD</sequence>
<gene>
    <name evidence="3" type="ORF">KBY27_01015</name>
</gene>
<feature type="compositionally biased region" description="Low complexity" evidence="1">
    <location>
        <begin position="369"/>
        <end position="392"/>
    </location>
</feature>
<dbReference type="EMBL" id="JAGQAF010000001">
    <property type="protein sequence ID" value="MCE8536031.1"/>
    <property type="molecule type" value="Genomic_DNA"/>
</dbReference>
<evidence type="ECO:0000256" key="2">
    <source>
        <dbReference type="SAM" id="SignalP"/>
    </source>
</evidence>
<feature type="chain" id="PRO_5040223399" evidence="2">
    <location>
        <begin position="21"/>
        <end position="392"/>
    </location>
</feature>
<keyword evidence="2" id="KW-0732">Signal</keyword>
<comment type="caution">
    <text evidence="3">The sequence shown here is derived from an EMBL/GenBank/DDBJ whole genome shotgun (WGS) entry which is preliminary data.</text>
</comment>
<proteinExistence type="predicted"/>
<feature type="compositionally biased region" description="Pro residues" evidence="1">
    <location>
        <begin position="359"/>
        <end position="368"/>
    </location>
</feature>
<evidence type="ECO:0000313" key="4">
    <source>
        <dbReference type="Proteomes" id="UP000813672"/>
    </source>
</evidence>
<organism evidence="3 4">
    <name type="scientific">Ruegeria pomeroyi</name>
    <dbReference type="NCBI Taxonomy" id="89184"/>
    <lineage>
        <taxon>Bacteria</taxon>
        <taxon>Pseudomonadati</taxon>
        <taxon>Pseudomonadota</taxon>
        <taxon>Alphaproteobacteria</taxon>
        <taxon>Rhodobacterales</taxon>
        <taxon>Roseobacteraceae</taxon>
        <taxon>Ruegeria</taxon>
    </lineage>
</organism>
<accession>A0A9Q3WHC1</accession>
<feature type="region of interest" description="Disordered" evidence="1">
    <location>
        <begin position="355"/>
        <end position="392"/>
    </location>
</feature>
<evidence type="ECO:0000256" key="1">
    <source>
        <dbReference type="SAM" id="MobiDB-lite"/>
    </source>
</evidence>